<evidence type="ECO:0000313" key="2">
    <source>
        <dbReference type="EMBL" id="CDW20730.1"/>
    </source>
</evidence>
<proteinExistence type="predicted"/>
<evidence type="ECO:0000256" key="1">
    <source>
        <dbReference type="SAM" id="Phobius"/>
    </source>
</evidence>
<dbReference type="EMBL" id="HACA01003369">
    <property type="protein sequence ID" value="CDW20730.1"/>
    <property type="molecule type" value="Transcribed_RNA"/>
</dbReference>
<keyword evidence="1" id="KW-0472">Membrane</keyword>
<accession>A0A0K2T4J2</accession>
<sequence>MKLVKEAKLERRRQSENEQVIYSYRELIVFFLLRYCFASSLNQ</sequence>
<dbReference type="AlphaFoldDB" id="A0A0K2T4J2"/>
<protein>
    <submittedName>
        <fullName evidence="2">Uncharacterized protein</fullName>
    </submittedName>
</protein>
<organism evidence="2">
    <name type="scientific">Lepeophtheirus salmonis</name>
    <name type="common">Salmon louse</name>
    <name type="synonym">Caligus salmonis</name>
    <dbReference type="NCBI Taxonomy" id="72036"/>
    <lineage>
        <taxon>Eukaryota</taxon>
        <taxon>Metazoa</taxon>
        <taxon>Ecdysozoa</taxon>
        <taxon>Arthropoda</taxon>
        <taxon>Crustacea</taxon>
        <taxon>Multicrustacea</taxon>
        <taxon>Hexanauplia</taxon>
        <taxon>Copepoda</taxon>
        <taxon>Siphonostomatoida</taxon>
        <taxon>Caligidae</taxon>
        <taxon>Lepeophtheirus</taxon>
    </lineage>
</organism>
<reference evidence="2" key="1">
    <citation type="submission" date="2014-05" db="EMBL/GenBank/DDBJ databases">
        <authorList>
            <person name="Chronopoulou M."/>
        </authorList>
    </citation>
    <scope>NUCLEOTIDE SEQUENCE</scope>
    <source>
        <tissue evidence="2">Whole organism</tissue>
    </source>
</reference>
<keyword evidence="1" id="KW-1133">Transmembrane helix</keyword>
<feature type="transmembrane region" description="Helical" evidence="1">
    <location>
        <begin position="21"/>
        <end position="41"/>
    </location>
</feature>
<name>A0A0K2T4J2_LEPSM</name>
<keyword evidence="1" id="KW-0812">Transmembrane</keyword>